<gene>
    <name evidence="2" type="ORF">UFOPK2761_01805</name>
</gene>
<organism evidence="2">
    <name type="scientific">freshwater metagenome</name>
    <dbReference type="NCBI Taxonomy" id="449393"/>
    <lineage>
        <taxon>unclassified sequences</taxon>
        <taxon>metagenomes</taxon>
        <taxon>ecological metagenomes</taxon>
    </lineage>
</organism>
<name>A0A6J6TNW4_9ZZZZ</name>
<feature type="region of interest" description="Disordered" evidence="1">
    <location>
        <begin position="1"/>
        <end position="24"/>
    </location>
</feature>
<proteinExistence type="predicted"/>
<reference evidence="2" key="1">
    <citation type="submission" date="2020-05" db="EMBL/GenBank/DDBJ databases">
        <authorList>
            <person name="Chiriac C."/>
            <person name="Salcher M."/>
            <person name="Ghai R."/>
            <person name="Kavagutti S V."/>
        </authorList>
    </citation>
    <scope>NUCLEOTIDE SEQUENCE</scope>
</reference>
<evidence type="ECO:0000313" key="2">
    <source>
        <dbReference type="EMBL" id="CAB4748287.1"/>
    </source>
</evidence>
<sequence>MTSGPSGTPTGKDRISKAEISKDAVQSTVEATAGAVGEVATILTNAVKDVAGAIGGLATEVFEIRDAAKRAAAEQEPTADEAPQQLPD</sequence>
<feature type="region of interest" description="Disordered" evidence="1">
    <location>
        <begin position="68"/>
        <end position="88"/>
    </location>
</feature>
<dbReference type="EMBL" id="CAEZYQ010000013">
    <property type="protein sequence ID" value="CAB4748287.1"/>
    <property type="molecule type" value="Genomic_DNA"/>
</dbReference>
<evidence type="ECO:0000256" key="1">
    <source>
        <dbReference type="SAM" id="MobiDB-lite"/>
    </source>
</evidence>
<protein>
    <submittedName>
        <fullName evidence="2">Unannotated protein</fullName>
    </submittedName>
</protein>
<feature type="compositionally biased region" description="Basic and acidic residues" evidence="1">
    <location>
        <begin position="11"/>
        <end position="22"/>
    </location>
</feature>
<dbReference type="AlphaFoldDB" id="A0A6J6TNW4"/>
<accession>A0A6J6TNW4</accession>